<keyword evidence="2" id="KW-0812">Transmembrane</keyword>
<keyword evidence="2" id="KW-1133">Transmembrane helix</keyword>
<evidence type="ECO:0000256" key="2">
    <source>
        <dbReference type="SAM" id="Phobius"/>
    </source>
</evidence>
<keyword evidence="3" id="KW-0732">Signal</keyword>
<organism evidence="4 5">
    <name type="scientific">Ignelater luminosus</name>
    <name type="common">Cucubano</name>
    <name type="synonym">Pyrophorus luminosus</name>
    <dbReference type="NCBI Taxonomy" id="2038154"/>
    <lineage>
        <taxon>Eukaryota</taxon>
        <taxon>Metazoa</taxon>
        <taxon>Ecdysozoa</taxon>
        <taxon>Arthropoda</taxon>
        <taxon>Hexapoda</taxon>
        <taxon>Insecta</taxon>
        <taxon>Pterygota</taxon>
        <taxon>Neoptera</taxon>
        <taxon>Endopterygota</taxon>
        <taxon>Coleoptera</taxon>
        <taxon>Polyphaga</taxon>
        <taxon>Elateriformia</taxon>
        <taxon>Elateroidea</taxon>
        <taxon>Elateridae</taxon>
        <taxon>Agrypninae</taxon>
        <taxon>Pyrophorini</taxon>
        <taxon>Ignelater</taxon>
    </lineage>
</organism>
<evidence type="ECO:0000313" key="5">
    <source>
        <dbReference type="Proteomes" id="UP000801492"/>
    </source>
</evidence>
<dbReference type="Proteomes" id="UP000801492">
    <property type="component" value="Unassembled WGS sequence"/>
</dbReference>
<keyword evidence="5" id="KW-1185">Reference proteome</keyword>
<feature type="compositionally biased region" description="Acidic residues" evidence="1">
    <location>
        <begin position="170"/>
        <end position="180"/>
    </location>
</feature>
<name>A0A8K0FXC8_IGNLU</name>
<feature type="chain" id="PRO_5035446300" evidence="3">
    <location>
        <begin position="20"/>
        <end position="193"/>
    </location>
</feature>
<evidence type="ECO:0000256" key="1">
    <source>
        <dbReference type="SAM" id="MobiDB-lite"/>
    </source>
</evidence>
<dbReference type="EMBL" id="VTPC01090346">
    <property type="protein sequence ID" value="KAF2883605.1"/>
    <property type="molecule type" value="Genomic_DNA"/>
</dbReference>
<dbReference type="AlphaFoldDB" id="A0A8K0FXC8"/>
<gene>
    <name evidence="4" type="ORF">ILUMI_22572</name>
</gene>
<feature type="transmembrane region" description="Helical" evidence="2">
    <location>
        <begin position="57"/>
        <end position="82"/>
    </location>
</feature>
<comment type="caution">
    <text evidence="4">The sequence shown here is derived from an EMBL/GenBank/DDBJ whole genome shotgun (WGS) entry which is preliminary data.</text>
</comment>
<accession>A0A8K0FXC8</accession>
<protein>
    <submittedName>
        <fullName evidence="4">Uncharacterized protein</fullName>
    </submittedName>
</protein>
<proteinExistence type="predicted"/>
<evidence type="ECO:0000313" key="4">
    <source>
        <dbReference type="EMBL" id="KAF2883605.1"/>
    </source>
</evidence>
<evidence type="ECO:0000256" key="3">
    <source>
        <dbReference type="SAM" id="SignalP"/>
    </source>
</evidence>
<reference evidence="4" key="1">
    <citation type="submission" date="2019-08" db="EMBL/GenBank/DDBJ databases">
        <title>The genome of the North American firefly Photinus pyralis.</title>
        <authorList>
            <consortium name="Photinus pyralis genome working group"/>
            <person name="Fallon T.R."/>
            <person name="Sander Lower S.E."/>
            <person name="Weng J.-K."/>
        </authorList>
    </citation>
    <scope>NUCLEOTIDE SEQUENCE</scope>
    <source>
        <strain evidence="4">TRF0915ILg1</strain>
        <tissue evidence="4">Whole body</tissue>
    </source>
</reference>
<dbReference type="OrthoDB" id="6775489at2759"/>
<sequence length="193" mass="21464">MTIVRALTFLFLLCAPALAEELDNNLTDNVNSRDDNNPKTQLLELPQHPITWNSYNIIATVTAAVLVAAGLTAVTALVLPLITYKICYLLGSCDKGFFTYVDRFIAADANPRKNLQKRSLEYVGPILQALSAGYEKYGRAKRKVWSYRELESLTIDQVDDLLAEIPSDPESIDTDSDFDQDNVFVPSTSSNKI</sequence>
<feature type="signal peptide" evidence="3">
    <location>
        <begin position="1"/>
        <end position="19"/>
    </location>
</feature>
<feature type="region of interest" description="Disordered" evidence="1">
    <location>
        <begin position="170"/>
        <end position="193"/>
    </location>
</feature>
<keyword evidence="2" id="KW-0472">Membrane</keyword>